<dbReference type="InterPro" id="IPR001920">
    <property type="entry name" value="Asp/Glu_race"/>
</dbReference>
<dbReference type="Proteomes" id="UP000326903">
    <property type="component" value="Unassembled WGS sequence"/>
</dbReference>
<dbReference type="Pfam" id="PF01177">
    <property type="entry name" value="Asp_Glu_race"/>
    <property type="match status" value="1"/>
</dbReference>
<dbReference type="InterPro" id="IPR015942">
    <property type="entry name" value="Asp/Glu/hydantoin_racemase"/>
</dbReference>
<evidence type="ECO:0000256" key="1">
    <source>
        <dbReference type="ARBA" id="ARBA00007847"/>
    </source>
</evidence>
<comment type="similarity">
    <text evidence="1">Belongs to the aspartate/glutamate racemases family.</text>
</comment>
<dbReference type="Gene3D" id="3.40.50.1860">
    <property type="match status" value="2"/>
</dbReference>
<dbReference type="NCBIfam" id="TIGR00035">
    <property type="entry name" value="asp_race"/>
    <property type="match status" value="1"/>
</dbReference>
<dbReference type="PANTHER" id="PTHR21198:SF7">
    <property type="entry name" value="ASPARTATE-GLUTAMATE RACEMASE FAMILY"/>
    <property type="match status" value="1"/>
</dbReference>
<dbReference type="AlphaFoldDB" id="A0A5J5IIP7"/>
<reference evidence="3 4" key="1">
    <citation type="submission" date="2019-09" db="EMBL/GenBank/DDBJ databases">
        <title>Draft genome sequence of Ginsengibacter sp. BR5-29.</title>
        <authorList>
            <person name="Im W.-T."/>
        </authorList>
    </citation>
    <scope>NUCLEOTIDE SEQUENCE [LARGE SCALE GENOMIC DNA]</scope>
    <source>
        <strain evidence="3 4">BR5-29</strain>
    </source>
</reference>
<evidence type="ECO:0000313" key="3">
    <source>
        <dbReference type="EMBL" id="KAA9040806.1"/>
    </source>
</evidence>
<sequence>MKTIGIVGGFTWLSTVDYYRLLNQAVNKKYGGVTSAKIILNSVNFEEIKTLVERYDWEGLADIVVDAAVSIERAGADCVVLAANTPHKIADQVTGAIKVPLIHIGEATANAVKARGLTTVALLGTKYTMQLDFYKNKLAEKNITALIPDSDDIEYINNSIFKEMGKGIFLPSTKEAYLEIIDKLIQSGAQGIILGCTEIPILIKQEDCAVPVFDTTAIHVDAIMDFVAD</sequence>
<evidence type="ECO:0000313" key="4">
    <source>
        <dbReference type="Proteomes" id="UP000326903"/>
    </source>
</evidence>
<protein>
    <submittedName>
        <fullName evidence="3">Aspartate/glutamate racemase family protein</fullName>
    </submittedName>
</protein>
<dbReference type="PROSITE" id="PS00924">
    <property type="entry name" value="ASP_GLU_RACEMASE_2"/>
    <property type="match status" value="1"/>
</dbReference>
<dbReference type="SUPFAM" id="SSF53681">
    <property type="entry name" value="Aspartate/glutamate racemase"/>
    <property type="match status" value="2"/>
</dbReference>
<gene>
    <name evidence="3" type="ORF">FW778_01830</name>
</gene>
<comment type="caution">
    <text evidence="3">The sequence shown here is derived from an EMBL/GenBank/DDBJ whole genome shotgun (WGS) entry which is preliminary data.</text>
</comment>
<accession>A0A5J5IIP7</accession>
<evidence type="ECO:0000256" key="2">
    <source>
        <dbReference type="ARBA" id="ARBA00023235"/>
    </source>
</evidence>
<dbReference type="InterPro" id="IPR033134">
    <property type="entry name" value="Asp/Glu_racemase_AS_2"/>
</dbReference>
<dbReference type="EMBL" id="VYQF01000001">
    <property type="protein sequence ID" value="KAA9040806.1"/>
    <property type="molecule type" value="Genomic_DNA"/>
</dbReference>
<organism evidence="3 4">
    <name type="scientific">Ginsengibacter hankyongi</name>
    <dbReference type="NCBI Taxonomy" id="2607284"/>
    <lineage>
        <taxon>Bacteria</taxon>
        <taxon>Pseudomonadati</taxon>
        <taxon>Bacteroidota</taxon>
        <taxon>Chitinophagia</taxon>
        <taxon>Chitinophagales</taxon>
        <taxon>Chitinophagaceae</taxon>
        <taxon>Ginsengibacter</taxon>
    </lineage>
</organism>
<dbReference type="RefSeq" id="WP_150412894.1">
    <property type="nucleotide sequence ID" value="NZ_VYQF01000001.1"/>
</dbReference>
<proteinExistence type="inferred from homology"/>
<dbReference type="GO" id="GO:0047661">
    <property type="term" value="F:amino-acid racemase activity"/>
    <property type="evidence" value="ECO:0007669"/>
    <property type="project" value="InterPro"/>
</dbReference>
<name>A0A5J5IIP7_9BACT</name>
<keyword evidence="2" id="KW-0413">Isomerase</keyword>
<dbReference type="PANTHER" id="PTHR21198">
    <property type="entry name" value="GLUTAMATE RACEMASE"/>
    <property type="match status" value="1"/>
</dbReference>
<dbReference type="InterPro" id="IPR004380">
    <property type="entry name" value="Asp_race"/>
</dbReference>
<keyword evidence="4" id="KW-1185">Reference proteome</keyword>